<comment type="similarity">
    <text evidence="1">Belongs to the glycosyl hydrolase 16 family.</text>
</comment>
<evidence type="ECO:0000256" key="2">
    <source>
        <dbReference type="SAM" id="SignalP"/>
    </source>
</evidence>
<dbReference type="OrthoDB" id="9809583at2"/>
<evidence type="ECO:0000256" key="1">
    <source>
        <dbReference type="ARBA" id="ARBA00006865"/>
    </source>
</evidence>
<sequence>MKLPLYLLGMFSLGCSMALAEKPWSSDNDWKLVFSDDFSGPSLNTGNWSRIAYVDWPSPPDWRRYQSEDKPLVQFGKKDGATVMALWGRYGNYTTQVNQKEAKPTYACGGIDSMNTFSFQYGYVEVRAKFDCVKGTWPAIWMLPKHGGGWPDGGEIDIMEHLNFEDGVHQTIHYAGNNGKATSQTKNTPFNRNDWHTYGVEWTKDNITFYLDGKATKSMNNNSSNWPFGKEGHEFYIIIDQQIGGKWVESAGPIDQETLKKKGAAMYIDYVKVYSSEKYKHRPSKAAKPKAKAAAR</sequence>
<dbReference type="Pfam" id="PF00722">
    <property type="entry name" value="Glyco_hydro_16"/>
    <property type="match status" value="1"/>
</dbReference>
<dbReference type="Proteomes" id="UP000176204">
    <property type="component" value="Chromosome I"/>
</dbReference>
<gene>
    <name evidence="4" type="ORF">PYTT_0487</name>
</gene>
<dbReference type="PANTHER" id="PTHR10963">
    <property type="entry name" value="GLYCOSYL HYDROLASE-RELATED"/>
    <property type="match status" value="1"/>
</dbReference>
<dbReference type="InterPro" id="IPR000757">
    <property type="entry name" value="Beta-glucanase-like"/>
</dbReference>
<feature type="signal peptide" evidence="2">
    <location>
        <begin position="1"/>
        <end position="20"/>
    </location>
</feature>
<dbReference type="AlphaFoldDB" id="A0A1H6KVI2"/>
<dbReference type="PROSITE" id="PS51257">
    <property type="entry name" value="PROKAR_LIPOPROTEIN"/>
    <property type="match status" value="1"/>
</dbReference>
<evidence type="ECO:0000313" key="4">
    <source>
        <dbReference type="EMBL" id="SEH75713.1"/>
    </source>
</evidence>
<organism evidence="4 5">
    <name type="scientific">Akkermansia glycaniphila</name>
    <dbReference type="NCBI Taxonomy" id="1679444"/>
    <lineage>
        <taxon>Bacteria</taxon>
        <taxon>Pseudomonadati</taxon>
        <taxon>Verrucomicrobiota</taxon>
        <taxon>Verrucomicrobiia</taxon>
        <taxon>Verrucomicrobiales</taxon>
        <taxon>Akkermansiaceae</taxon>
        <taxon>Akkermansia</taxon>
    </lineage>
</organism>
<proteinExistence type="inferred from homology"/>
<feature type="domain" description="GH16" evidence="3">
    <location>
        <begin position="20"/>
        <end position="279"/>
    </location>
</feature>
<dbReference type="PANTHER" id="PTHR10963:SF55">
    <property type="entry name" value="GLYCOSIDE HYDROLASE FAMILY 16 PROTEIN"/>
    <property type="match status" value="1"/>
</dbReference>
<dbReference type="EMBL" id="LT629973">
    <property type="protein sequence ID" value="SEH75713.1"/>
    <property type="molecule type" value="Genomic_DNA"/>
</dbReference>
<dbReference type="GO" id="GO:0005975">
    <property type="term" value="P:carbohydrate metabolic process"/>
    <property type="evidence" value="ECO:0007669"/>
    <property type="project" value="InterPro"/>
</dbReference>
<dbReference type="KEGG" id="agl:PYTT_0487"/>
<reference evidence="5" key="1">
    <citation type="submission" date="2016-09" db="EMBL/GenBank/DDBJ databases">
        <authorList>
            <person name="Koehorst J."/>
        </authorList>
    </citation>
    <scope>NUCLEOTIDE SEQUENCE [LARGE SCALE GENOMIC DNA]</scope>
</reference>
<feature type="chain" id="PRO_5009604482" evidence="2">
    <location>
        <begin position="21"/>
        <end position="296"/>
    </location>
</feature>
<dbReference type="CDD" id="cd08023">
    <property type="entry name" value="GH16_laminarinase_like"/>
    <property type="match status" value="1"/>
</dbReference>
<dbReference type="SUPFAM" id="SSF49899">
    <property type="entry name" value="Concanavalin A-like lectins/glucanases"/>
    <property type="match status" value="1"/>
</dbReference>
<evidence type="ECO:0000313" key="5">
    <source>
        <dbReference type="Proteomes" id="UP000176204"/>
    </source>
</evidence>
<dbReference type="GO" id="GO:0004553">
    <property type="term" value="F:hydrolase activity, hydrolyzing O-glycosyl compounds"/>
    <property type="evidence" value="ECO:0007669"/>
    <property type="project" value="InterPro"/>
</dbReference>
<dbReference type="STRING" id="1679444.PYTT_0487"/>
<keyword evidence="2" id="KW-0732">Signal</keyword>
<keyword evidence="5" id="KW-1185">Reference proteome</keyword>
<dbReference type="InterPro" id="IPR013320">
    <property type="entry name" value="ConA-like_dom_sf"/>
</dbReference>
<evidence type="ECO:0000259" key="3">
    <source>
        <dbReference type="PROSITE" id="PS51762"/>
    </source>
</evidence>
<keyword evidence="4" id="KW-0378">Hydrolase</keyword>
<accession>A0A1H6KVI2</accession>
<protein>
    <submittedName>
        <fullName evidence="4">Glycosyl hydrolases family 16</fullName>
    </submittedName>
</protein>
<dbReference type="RefSeq" id="WP_083076816.1">
    <property type="nucleotide sequence ID" value="NZ_LT629973.1"/>
</dbReference>
<dbReference type="Gene3D" id="2.60.120.200">
    <property type="match status" value="1"/>
</dbReference>
<dbReference type="InterPro" id="IPR050546">
    <property type="entry name" value="Glycosyl_Hydrlase_16"/>
</dbReference>
<dbReference type="PROSITE" id="PS51762">
    <property type="entry name" value="GH16_2"/>
    <property type="match status" value="1"/>
</dbReference>
<name>A0A1H6KVI2_9BACT</name>